<feature type="repeat" description="ANK" evidence="3">
    <location>
        <begin position="501"/>
        <end position="533"/>
    </location>
</feature>
<feature type="compositionally biased region" description="Basic and acidic residues" evidence="5">
    <location>
        <begin position="1104"/>
        <end position="1114"/>
    </location>
</feature>
<feature type="repeat" description="ANK" evidence="3">
    <location>
        <begin position="261"/>
        <end position="293"/>
    </location>
</feature>
<dbReference type="PANTHER" id="PTHR24166">
    <property type="entry name" value="ROLLING PEBBLES, ISOFORM B"/>
    <property type="match status" value="1"/>
</dbReference>
<feature type="repeat" description="ANK" evidence="3">
    <location>
        <begin position="41"/>
        <end position="83"/>
    </location>
</feature>
<dbReference type="EnsemblMetazoa" id="XM_781484">
    <property type="protein sequence ID" value="XP_786577"/>
    <property type="gene ID" value="LOC581491"/>
</dbReference>
<feature type="repeat" description="ANK" evidence="3">
    <location>
        <begin position="191"/>
        <end position="223"/>
    </location>
</feature>
<dbReference type="Pfam" id="PF00023">
    <property type="entry name" value="Ank"/>
    <property type="match status" value="3"/>
</dbReference>
<dbReference type="Pfam" id="PF12796">
    <property type="entry name" value="Ank_2"/>
    <property type="match status" value="4"/>
</dbReference>
<keyword evidence="4" id="KW-0175">Coiled coil</keyword>
<evidence type="ECO:0000256" key="2">
    <source>
        <dbReference type="ARBA" id="ARBA00023043"/>
    </source>
</evidence>
<feature type="repeat" description="ANK" evidence="3">
    <location>
        <begin position="328"/>
        <end position="349"/>
    </location>
</feature>
<dbReference type="Gene3D" id="1.25.40.20">
    <property type="entry name" value="Ankyrin repeat-containing domain"/>
    <property type="match status" value="6"/>
</dbReference>
<feature type="region of interest" description="Disordered" evidence="5">
    <location>
        <begin position="967"/>
        <end position="1114"/>
    </location>
</feature>
<dbReference type="GeneID" id="581491"/>
<dbReference type="AlphaFoldDB" id="A0A7M7RC80"/>
<feature type="compositionally biased region" description="Basic and acidic residues" evidence="5">
    <location>
        <begin position="749"/>
        <end position="774"/>
    </location>
</feature>
<feature type="repeat" description="ANK" evidence="3">
    <location>
        <begin position="84"/>
        <end position="116"/>
    </location>
</feature>
<evidence type="ECO:0000256" key="3">
    <source>
        <dbReference type="PROSITE-ProRule" id="PRU00023"/>
    </source>
</evidence>
<accession>A0A7M7RC80</accession>
<dbReference type="Proteomes" id="UP000007110">
    <property type="component" value="Unassembled WGS sequence"/>
</dbReference>
<feature type="compositionally biased region" description="Basic and acidic residues" evidence="5">
    <location>
        <begin position="996"/>
        <end position="1018"/>
    </location>
</feature>
<evidence type="ECO:0000256" key="4">
    <source>
        <dbReference type="SAM" id="Coils"/>
    </source>
</evidence>
<organism evidence="6 7">
    <name type="scientific">Strongylocentrotus purpuratus</name>
    <name type="common">Purple sea urchin</name>
    <dbReference type="NCBI Taxonomy" id="7668"/>
    <lineage>
        <taxon>Eukaryota</taxon>
        <taxon>Metazoa</taxon>
        <taxon>Echinodermata</taxon>
        <taxon>Eleutherozoa</taxon>
        <taxon>Echinozoa</taxon>
        <taxon>Echinoidea</taxon>
        <taxon>Euechinoidea</taxon>
        <taxon>Echinacea</taxon>
        <taxon>Camarodonta</taxon>
        <taxon>Echinidea</taxon>
        <taxon>Strongylocentrotidae</taxon>
        <taxon>Strongylocentrotus</taxon>
    </lineage>
</organism>
<feature type="compositionally biased region" description="Basic and acidic residues" evidence="5">
    <location>
        <begin position="899"/>
        <end position="913"/>
    </location>
</feature>
<dbReference type="GO" id="GO:1904108">
    <property type="term" value="P:protein localization to ciliary inversin compartment"/>
    <property type="evidence" value="ECO:0000318"/>
    <property type="project" value="GO_Central"/>
</dbReference>
<feature type="compositionally biased region" description="Low complexity" evidence="5">
    <location>
        <begin position="972"/>
        <end position="982"/>
    </location>
</feature>
<keyword evidence="7" id="KW-1185">Reference proteome</keyword>
<feature type="repeat" description="ANK" evidence="3">
    <location>
        <begin position="156"/>
        <end position="188"/>
    </location>
</feature>
<dbReference type="KEGG" id="spu:581491"/>
<dbReference type="InterPro" id="IPR050889">
    <property type="entry name" value="Dendritic_Spine_Reg/Scaffold"/>
</dbReference>
<reference evidence="7" key="1">
    <citation type="submission" date="2015-02" db="EMBL/GenBank/DDBJ databases">
        <title>Genome sequencing for Strongylocentrotus purpuratus.</title>
        <authorList>
            <person name="Murali S."/>
            <person name="Liu Y."/>
            <person name="Vee V."/>
            <person name="English A."/>
            <person name="Wang M."/>
            <person name="Skinner E."/>
            <person name="Han Y."/>
            <person name="Muzny D.M."/>
            <person name="Worley K.C."/>
            <person name="Gibbs R.A."/>
        </authorList>
    </citation>
    <scope>NUCLEOTIDE SEQUENCE</scope>
</reference>
<feature type="compositionally biased region" description="Basic and acidic residues" evidence="5">
    <location>
        <begin position="1056"/>
        <end position="1072"/>
    </location>
</feature>
<feature type="compositionally biased region" description="Basic and acidic residues" evidence="5">
    <location>
        <begin position="707"/>
        <end position="723"/>
    </location>
</feature>
<feature type="repeat" description="ANK" evidence="3">
    <location>
        <begin position="534"/>
        <end position="566"/>
    </location>
</feature>
<name>A0A7M7RC80_STRPU</name>
<dbReference type="InParanoid" id="A0A7M7RC80"/>
<dbReference type="SMART" id="SM00248">
    <property type="entry name" value="ANK"/>
    <property type="match status" value="18"/>
</dbReference>
<feature type="coiled-coil region" evidence="4">
    <location>
        <begin position="808"/>
        <end position="860"/>
    </location>
</feature>
<feature type="compositionally biased region" description="Polar residues" evidence="5">
    <location>
        <begin position="676"/>
        <end position="706"/>
    </location>
</feature>
<dbReference type="GO" id="GO:0005929">
    <property type="term" value="C:cilium"/>
    <property type="evidence" value="ECO:0000318"/>
    <property type="project" value="GO_Central"/>
</dbReference>
<proteinExistence type="predicted"/>
<feature type="repeat" description="ANK" evidence="3">
    <location>
        <begin position="600"/>
        <end position="632"/>
    </location>
</feature>
<dbReference type="PROSITE" id="PS50088">
    <property type="entry name" value="ANK_REPEAT"/>
    <property type="match status" value="13"/>
</dbReference>
<feature type="compositionally biased region" description="Polar residues" evidence="5">
    <location>
        <begin position="725"/>
        <end position="737"/>
    </location>
</feature>
<evidence type="ECO:0000256" key="5">
    <source>
        <dbReference type="SAM" id="MobiDB-lite"/>
    </source>
</evidence>
<dbReference type="InterPro" id="IPR036770">
    <property type="entry name" value="Ankyrin_rpt-contain_sf"/>
</dbReference>
<dbReference type="InterPro" id="IPR002110">
    <property type="entry name" value="Ankyrin_rpt"/>
</dbReference>
<dbReference type="OMA" id="IRMNAAK"/>
<feature type="repeat" description="ANK" evidence="3">
    <location>
        <begin position="567"/>
        <end position="599"/>
    </location>
</feature>
<evidence type="ECO:0000256" key="1">
    <source>
        <dbReference type="ARBA" id="ARBA00022737"/>
    </source>
</evidence>
<dbReference type="PANTHER" id="PTHR24166:SF48">
    <property type="entry name" value="PROTEIN VAPYRIN"/>
    <property type="match status" value="1"/>
</dbReference>
<dbReference type="SUPFAM" id="SSF48403">
    <property type="entry name" value="Ankyrin repeat"/>
    <property type="match status" value="2"/>
</dbReference>
<feature type="region of interest" description="Disordered" evidence="5">
    <location>
        <begin position="668"/>
        <end position="774"/>
    </location>
</feature>
<feature type="repeat" description="ANK" evidence="3">
    <location>
        <begin position="393"/>
        <end position="433"/>
    </location>
</feature>
<feature type="repeat" description="ANK" evidence="3">
    <location>
        <begin position="434"/>
        <end position="466"/>
    </location>
</feature>
<evidence type="ECO:0000313" key="6">
    <source>
        <dbReference type="EnsemblMetazoa" id="XP_786577"/>
    </source>
</evidence>
<feature type="compositionally biased region" description="Low complexity" evidence="5">
    <location>
        <begin position="1024"/>
        <end position="1052"/>
    </location>
</feature>
<dbReference type="OrthoDB" id="10258888at2759"/>
<protein>
    <submittedName>
        <fullName evidence="6">Uncharacterized protein</fullName>
    </submittedName>
</protein>
<feature type="region of interest" description="Disordered" evidence="5">
    <location>
        <begin position="899"/>
        <end position="928"/>
    </location>
</feature>
<dbReference type="Pfam" id="PF13637">
    <property type="entry name" value="Ank_4"/>
    <property type="match status" value="1"/>
</dbReference>
<reference evidence="6" key="2">
    <citation type="submission" date="2021-01" db="UniProtKB">
        <authorList>
            <consortium name="EnsemblMetazoa"/>
        </authorList>
    </citation>
    <scope>IDENTIFICATION</scope>
</reference>
<dbReference type="PROSITE" id="PS50297">
    <property type="entry name" value="ANK_REP_REGION"/>
    <property type="match status" value="7"/>
</dbReference>
<evidence type="ECO:0000313" key="7">
    <source>
        <dbReference type="Proteomes" id="UP000007110"/>
    </source>
</evidence>
<sequence>MSSKGTEQDIYHLAHAGYAHKLNEYLSKTANKVNINEFSKDGATPLILSVQGSRVDPAAQGTSHIECCELLISHGANPNLSDKLGRTALHWAVFYKKSEFVKVLLKGEGDVTKEDKKGQNVMQFAIRMNAAKCLQLICETLKDASAAKILSKPSASVGTPLIQATKLGHQECCQILLQAGANIDIQDQAYFDKTALLIATELNNADIVEMLIKYDANIQAEDSQGNTCLHLSCSLTNPRCLELILEGCKKATDLVGKRNKAGLTPLMIACQQGLEKHVEFLLKYESPVGEQDEQGKTALHYATEKGLRSSAELLLAADSGLPWTQDSEGRTPLHLAVIEGKKNLVEFLIGKSGVNAQDNQGHTPIHWAVVCGVHDLIDTLVDHGADPSLIDDHGASPIHYAAQMCGDPAVSEIGILCLKALIKRGAKVNAIDTGHKTPLLWASSAGSSEACKLLKEAGADVTLADLDGLTALHCAVTCDHPTCVETLLKECDAVVDTPDKNGCTPLFYAASMDHVGNVQTLLESGASPNYTDNKGKSPMHCAAGSASLDAIRLLQEHNGSMNQAGDEGETPFHEAIQKGDLDMIKFMIEKGCKPDTPDKNGRTPLHIAAGNANVDLCRYLVELKANIDAGYRSDNGLRMTALDCAWDSGAVSCMDYLASIGAKRGRELDNKKAIKPTSNSLHPTQPSNKTKQDKSSVSGPKTVNRPTSRDEKPGKEGARDRTGGDSLTSPRNESSIIEKSPYMKAPHSSYDHAEKRNEVEQREAEERKSLRSTSVEKKMVDWESYIKEHVNFLDDLLEVKHERLKTVQSHAIEEKESLVKKLEEIREEMEKRVEKKNSEAEKLREEKREQHAEEKRLMDERWKKIQQHYSNIDNKVGHQMTIHRQATQSMDSKMAKIEQKRVRREKTDMELAQRRSRSRNSNPEDNLRIQKHVDWLKQKNKDYFEKKNAVKVQGHIKVDSAVLNAHLKRTSSPKCPKSPVPSRVDHSHRRRSPSPPHDRLQYQRQELEKQKRLLQEHRAKQRPRTVSSRRSASSPSSTKQSSSSPHPPTSSSKGPRRQDGGGAEGKESRKPSGPDAIGPTSHHLAQLRRSHGDGLNKKLWPKSWELHDKRGKPNDDAEEIFDLKKHFSPRWDGQLRPRHLLQFRSVGASRQEGQTEA</sequence>
<feature type="repeat" description="ANK" evidence="3">
    <location>
        <begin position="360"/>
        <end position="392"/>
    </location>
</feature>
<dbReference type="RefSeq" id="XP_786577.3">
    <property type="nucleotide sequence ID" value="XM_781484.5"/>
</dbReference>
<keyword evidence="2 3" id="KW-0040">ANK repeat</keyword>
<keyword evidence="1" id="KW-0677">Repeat</keyword>